<dbReference type="Proteomes" id="UP001596135">
    <property type="component" value="Unassembled WGS sequence"/>
</dbReference>
<dbReference type="InterPro" id="IPR050109">
    <property type="entry name" value="HTH-type_TetR-like_transc_reg"/>
</dbReference>
<dbReference type="Pfam" id="PF17754">
    <property type="entry name" value="TetR_C_14"/>
    <property type="match status" value="1"/>
</dbReference>
<evidence type="ECO:0000259" key="5">
    <source>
        <dbReference type="PROSITE" id="PS50977"/>
    </source>
</evidence>
<evidence type="ECO:0000313" key="6">
    <source>
        <dbReference type="EMBL" id="MFC6042163.1"/>
    </source>
</evidence>
<evidence type="ECO:0000256" key="4">
    <source>
        <dbReference type="PROSITE-ProRule" id="PRU00335"/>
    </source>
</evidence>
<evidence type="ECO:0000256" key="2">
    <source>
        <dbReference type="ARBA" id="ARBA00023125"/>
    </source>
</evidence>
<dbReference type="RefSeq" id="WP_379150464.1">
    <property type="nucleotide sequence ID" value="NZ_JBHSRJ010000002.1"/>
</dbReference>
<gene>
    <name evidence="6" type="ORF">ACFPYL_03720</name>
</gene>
<keyword evidence="7" id="KW-1185">Reference proteome</keyword>
<dbReference type="PROSITE" id="PS50977">
    <property type="entry name" value="HTH_TETR_2"/>
    <property type="match status" value="1"/>
</dbReference>
<dbReference type="Gene3D" id="1.10.357.10">
    <property type="entry name" value="Tetracycline Repressor, domain 2"/>
    <property type="match status" value="1"/>
</dbReference>
<dbReference type="PANTHER" id="PTHR30055">
    <property type="entry name" value="HTH-TYPE TRANSCRIPTIONAL REGULATOR RUTR"/>
    <property type="match status" value="1"/>
</dbReference>
<dbReference type="InterPro" id="IPR001647">
    <property type="entry name" value="HTH_TetR"/>
</dbReference>
<feature type="domain" description="HTH tetR-type" evidence="5">
    <location>
        <begin position="13"/>
        <end position="73"/>
    </location>
</feature>
<dbReference type="Pfam" id="PF00440">
    <property type="entry name" value="TetR_N"/>
    <property type="match status" value="1"/>
</dbReference>
<evidence type="ECO:0000313" key="7">
    <source>
        <dbReference type="Proteomes" id="UP001596135"/>
    </source>
</evidence>
<dbReference type="PANTHER" id="PTHR30055:SF238">
    <property type="entry name" value="MYCOFACTOCIN BIOSYNTHESIS TRANSCRIPTIONAL REGULATOR MFTR-RELATED"/>
    <property type="match status" value="1"/>
</dbReference>
<keyword evidence="3" id="KW-0804">Transcription</keyword>
<sequence length="203" mass="21868">MTTVTSIRTDKLAATRQRIADAAARLANEHGVTATTADQIAAEAGVGRATFFRHFDSKELAVATGLADAAIFVIVGLLAEVPPEVSPLDAVRAAYRRLGADFDANRQAFLDQAELCRSSPAMFAWTLHLYVDWEAAIADAVRPRFGVLGPHDPRPRMVGAMAMAAVRLACDEWLVDRGRGDLPALVQAHLNTLQLPPDTRGAR</sequence>
<accession>A0ABW1LEP5</accession>
<dbReference type="Gene3D" id="1.10.10.60">
    <property type="entry name" value="Homeodomain-like"/>
    <property type="match status" value="1"/>
</dbReference>
<dbReference type="InterPro" id="IPR041347">
    <property type="entry name" value="MftR_C"/>
</dbReference>
<reference evidence="7" key="1">
    <citation type="journal article" date="2019" name="Int. J. Syst. Evol. Microbiol.">
        <title>The Global Catalogue of Microorganisms (GCM) 10K type strain sequencing project: providing services to taxonomists for standard genome sequencing and annotation.</title>
        <authorList>
            <consortium name="The Broad Institute Genomics Platform"/>
            <consortium name="The Broad Institute Genome Sequencing Center for Infectious Disease"/>
            <person name="Wu L."/>
            <person name="Ma J."/>
        </authorList>
    </citation>
    <scope>NUCLEOTIDE SEQUENCE [LARGE SCALE GENOMIC DNA]</scope>
    <source>
        <strain evidence="7">CCUG 54522</strain>
    </source>
</reference>
<comment type="caution">
    <text evidence="6">The sequence shown here is derived from an EMBL/GenBank/DDBJ whole genome shotgun (WGS) entry which is preliminary data.</text>
</comment>
<proteinExistence type="predicted"/>
<keyword evidence="2 4" id="KW-0238">DNA-binding</keyword>
<name>A0ABW1LEP5_9ACTN</name>
<protein>
    <submittedName>
        <fullName evidence="6">TetR/AcrR family transcriptional regulator</fullName>
    </submittedName>
</protein>
<dbReference type="SUPFAM" id="SSF46689">
    <property type="entry name" value="Homeodomain-like"/>
    <property type="match status" value="1"/>
</dbReference>
<dbReference type="PRINTS" id="PR00455">
    <property type="entry name" value="HTHTETR"/>
</dbReference>
<keyword evidence="1" id="KW-0805">Transcription regulation</keyword>
<dbReference type="InterPro" id="IPR009057">
    <property type="entry name" value="Homeodomain-like_sf"/>
</dbReference>
<feature type="DNA-binding region" description="H-T-H motif" evidence="4">
    <location>
        <begin position="36"/>
        <end position="55"/>
    </location>
</feature>
<evidence type="ECO:0000256" key="3">
    <source>
        <dbReference type="ARBA" id="ARBA00023163"/>
    </source>
</evidence>
<evidence type="ECO:0000256" key="1">
    <source>
        <dbReference type="ARBA" id="ARBA00023015"/>
    </source>
</evidence>
<organism evidence="6 7">
    <name type="scientific">Nocardioides hankookensis</name>
    <dbReference type="NCBI Taxonomy" id="443157"/>
    <lineage>
        <taxon>Bacteria</taxon>
        <taxon>Bacillati</taxon>
        <taxon>Actinomycetota</taxon>
        <taxon>Actinomycetes</taxon>
        <taxon>Propionibacteriales</taxon>
        <taxon>Nocardioidaceae</taxon>
        <taxon>Nocardioides</taxon>
    </lineage>
</organism>
<dbReference type="EMBL" id="JBHSRJ010000002">
    <property type="protein sequence ID" value="MFC6042163.1"/>
    <property type="molecule type" value="Genomic_DNA"/>
</dbReference>